<evidence type="ECO:0000313" key="4">
    <source>
        <dbReference type="EMBL" id="KAG8504912.1"/>
    </source>
</evidence>
<comment type="similarity">
    <text evidence="1">Belongs to the V-ATPase E subunit family.</text>
</comment>
<dbReference type="Pfam" id="PF01991">
    <property type="entry name" value="vATP-synt_E"/>
    <property type="match status" value="1"/>
</dbReference>
<keyword evidence="5" id="KW-1185">Reference proteome</keyword>
<dbReference type="Proteomes" id="UP000700334">
    <property type="component" value="Unassembled WGS sequence"/>
</dbReference>
<evidence type="ECO:0000256" key="3">
    <source>
        <dbReference type="ARBA" id="ARBA00023065"/>
    </source>
</evidence>
<feature type="non-terminal residue" evidence="4">
    <location>
        <position position="145"/>
    </location>
</feature>
<dbReference type="GO" id="GO:0033178">
    <property type="term" value="C:proton-transporting two-sector ATPase complex, catalytic domain"/>
    <property type="evidence" value="ECO:0007669"/>
    <property type="project" value="InterPro"/>
</dbReference>
<dbReference type="EMBL" id="JAGFMF010012281">
    <property type="protein sequence ID" value="KAG8504912.1"/>
    <property type="molecule type" value="Genomic_DNA"/>
</dbReference>
<evidence type="ECO:0000313" key="5">
    <source>
        <dbReference type="Proteomes" id="UP000700334"/>
    </source>
</evidence>
<accession>A0A8J5ZRN1</accession>
<evidence type="ECO:0000256" key="1">
    <source>
        <dbReference type="ARBA" id="ARBA00005901"/>
    </source>
</evidence>
<dbReference type="InterPro" id="IPR002842">
    <property type="entry name" value="ATPase_V1_Esu"/>
</dbReference>
<protein>
    <submittedName>
        <fullName evidence="4">V-type proton ATPase subunit E 1</fullName>
    </submittedName>
</protein>
<dbReference type="GO" id="GO:0046961">
    <property type="term" value="F:proton-transporting ATPase activity, rotational mechanism"/>
    <property type="evidence" value="ECO:0007669"/>
    <property type="project" value="InterPro"/>
</dbReference>
<evidence type="ECO:0000256" key="2">
    <source>
        <dbReference type="ARBA" id="ARBA00022448"/>
    </source>
</evidence>
<sequence length="145" mass="16625">PSIFFATTFSNAAVQKQITHKPNEKAEEIDVKAEEELNNEKVRLTVLTARDDLLTDLEIKVKQRLSRVVDTTRYQVLLERLVLQGILKKGFQCPRKPLDLIAQQMMPEVLGDAFCANAYRKFWIQPFRDGVLPLFSCCDIEVSDI</sequence>
<dbReference type="PANTHER" id="PTHR45715">
    <property type="entry name" value="ATPASE H+-TRANSPORTING V1 SUBUNIT E1A-RELATED"/>
    <property type="match status" value="1"/>
</dbReference>
<proteinExistence type="inferred from homology"/>
<name>A0A8J5ZRN1_GALPY</name>
<organism evidence="4 5">
    <name type="scientific">Galemys pyrenaicus</name>
    <name type="common">Iberian desman</name>
    <name type="synonym">Pyrenean desman</name>
    <dbReference type="NCBI Taxonomy" id="202257"/>
    <lineage>
        <taxon>Eukaryota</taxon>
        <taxon>Metazoa</taxon>
        <taxon>Chordata</taxon>
        <taxon>Craniata</taxon>
        <taxon>Vertebrata</taxon>
        <taxon>Euteleostomi</taxon>
        <taxon>Mammalia</taxon>
        <taxon>Eutheria</taxon>
        <taxon>Laurasiatheria</taxon>
        <taxon>Eulipotyphla</taxon>
        <taxon>Talpidae</taxon>
        <taxon>Galemys</taxon>
    </lineage>
</organism>
<gene>
    <name evidence="4" type="ORF">J0S82_008434</name>
</gene>
<reference evidence="4" key="1">
    <citation type="journal article" date="2021" name="Evol. Appl.">
        <title>The genome of the Pyrenean desman and the effects of bottlenecks and inbreeding on the genomic landscape of an endangered species.</title>
        <authorList>
            <person name="Escoda L."/>
            <person name="Castresana J."/>
        </authorList>
    </citation>
    <scope>NUCLEOTIDE SEQUENCE</scope>
    <source>
        <strain evidence="4">IBE-C5619</strain>
    </source>
</reference>
<keyword evidence="2" id="KW-0813">Transport</keyword>
<dbReference type="AlphaFoldDB" id="A0A8J5ZRN1"/>
<keyword evidence="3" id="KW-0406">Ion transport</keyword>
<comment type="caution">
    <text evidence="4">The sequence shown here is derived from an EMBL/GenBank/DDBJ whole genome shotgun (WGS) entry which is preliminary data.</text>
</comment>